<dbReference type="InterPro" id="IPR002781">
    <property type="entry name" value="TM_pro_TauE-like"/>
</dbReference>
<reference evidence="6" key="1">
    <citation type="journal article" date="2020" name="mSystems">
        <title>Genome- and Community-Level Interaction Insights into Carbon Utilization and Element Cycling Functions of Hydrothermarchaeota in Hydrothermal Sediment.</title>
        <authorList>
            <person name="Zhou Z."/>
            <person name="Liu Y."/>
            <person name="Xu W."/>
            <person name="Pan J."/>
            <person name="Luo Z.H."/>
            <person name="Li M."/>
        </authorList>
    </citation>
    <scope>NUCLEOTIDE SEQUENCE [LARGE SCALE GENOMIC DNA]</scope>
    <source>
        <strain evidence="6">SpSt-6</strain>
    </source>
</reference>
<keyword evidence="4 5" id="KW-0472">Membrane</keyword>
<feature type="transmembrane region" description="Helical" evidence="5">
    <location>
        <begin position="74"/>
        <end position="92"/>
    </location>
</feature>
<evidence type="ECO:0000313" key="6">
    <source>
        <dbReference type="EMBL" id="HGQ85328.1"/>
    </source>
</evidence>
<dbReference type="InterPro" id="IPR051598">
    <property type="entry name" value="TSUP/Inactive_protease-like"/>
</dbReference>
<proteinExistence type="inferred from homology"/>
<name>A0A7C4JSB9_9BACT</name>
<keyword evidence="3 5" id="KW-1133">Transmembrane helix</keyword>
<keyword evidence="2 5" id="KW-0812">Transmembrane</keyword>
<keyword evidence="5" id="KW-1003">Cell membrane</keyword>
<feature type="transmembrane region" description="Helical" evidence="5">
    <location>
        <begin position="127"/>
        <end position="147"/>
    </location>
</feature>
<evidence type="ECO:0000256" key="3">
    <source>
        <dbReference type="ARBA" id="ARBA00022989"/>
    </source>
</evidence>
<feature type="transmembrane region" description="Helical" evidence="5">
    <location>
        <begin position="43"/>
        <end position="62"/>
    </location>
</feature>
<comment type="caution">
    <text evidence="6">The sequence shown here is derived from an EMBL/GenBank/DDBJ whole genome shotgun (WGS) entry which is preliminary data.</text>
</comment>
<comment type="similarity">
    <text evidence="5">Belongs to the 4-toluene sulfonate uptake permease (TSUP) (TC 2.A.102) family.</text>
</comment>
<dbReference type="PANTHER" id="PTHR43701:SF2">
    <property type="entry name" value="MEMBRANE TRANSPORTER PROTEIN YJNA-RELATED"/>
    <property type="match status" value="1"/>
</dbReference>
<evidence type="ECO:0000256" key="1">
    <source>
        <dbReference type="ARBA" id="ARBA00004141"/>
    </source>
</evidence>
<accession>A0A7C4JSB9</accession>
<protein>
    <recommendedName>
        <fullName evidence="5">Probable membrane transporter protein</fullName>
    </recommendedName>
</protein>
<evidence type="ECO:0000256" key="2">
    <source>
        <dbReference type="ARBA" id="ARBA00022692"/>
    </source>
</evidence>
<feature type="transmembrane region" description="Helical" evidence="5">
    <location>
        <begin position="98"/>
        <end position="115"/>
    </location>
</feature>
<sequence>MENLIIVIGLSILSFISGMLGLGVAFSAIPFLGLFMQDLVHQVQPLSLLLNGVTAFLSTLGFAKSGFVDWKKAIFLSLITTLSAPFGALIAQFMNQNIIWIIYFLAVLYLAYRLFKPFKAHKGIKENFKLVSILAIPISVLSGLLGVGPGFLLMPTLILCGFDPKKAAGINAFAVCPPSFSALIPHLSTAHWNLNLTFILVIIGAIFSFLGARATSLYVPSERIKQIFGILIVIVTAYKIASLFS</sequence>
<comment type="subcellular location">
    <subcellularLocation>
        <location evidence="5">Cell membrane</location>
        <topology evidence="5">Multi-pass membrane protein</topology>
    </subcellularLocation>
    <subcellularLocation>
        <location evidence="1">Membrane</location>
        <topology evidence="1">Multi-pass membrane protein</topology>
    </subcellularLocation>
</comment>
<dbReference type="GO" id="GO:0005886">
    <property type="term" value="C:plasma membrane"/>
    <property type="evidence" value="ECO:0007669"/>
    <property type="project" value="UniProtKB-SubCell"/>
</dbReference>
<evidence type="ECO:0000256" key="5">
    <source>
        <dbReference type="RuleBase" id="RU363041"/>
    </source>
</evidence>
<dbReference type="AlphaFoldDB" id="A0A7C4JSB9"/>
<evidence type="ECO:0000256" key="4">
    <source>
        <dbReference type="ARBA" id="ARBA00023136"/>
    </source>
</evidence>
<feature type="transmembrane region" description="Helical" evidence="5">
    <location>
        <begin position="192"/>
        <end position="212"/>
    </location>
</feature>
<dbReference type="Pfam" id="PF01925">
    <property type="entry name" value="TauE"/>
    <property type="match status" value="1"/>
</dbReference>
<gene>
    <name evidence="6" type="ORF">ENT66_02915</name>
</gene>
<feature type="transmembrane region" description="Helical" evidence="5">
    <location>
        <begin position="224"/>
        <end position="244"/>
    </location>
</feature>
<organism evidence="6">
    <name type="scientific">Thermodesulfobacterium geofontis</name>
    <dbReference type="NCBI Taxonomy" id="1295609"/>
    <lineage>
        <taxon>Bacteria</taxon>
        <taxon>Pseudomonadati</taxon>
        <taxon>Thermodesulfobacteriota</taxon>
        <taxon>Thermodesulfobacteria</taxon>
        <taxon>Thermodesulfobacteriales</taxon>
        <taxon>Thermodesulfobacteriaceae</taxon>
        <taxon>Thermodesulfobacterium</taxon>
    </lineage>
</organism>
<dbReference type="PANTHER" id="PTHR43701">
    <property type="entry name" value="MEMBRANE TRANSPORTER PROTEIN MJ0441-RELATED"/>
    <property type="match status" value="1"/>
</dbReference>
<dbReference type="EMBL" id="DSZN01000055">
    <property type="protein sequence ID" value="HGQ85328.1"/>
    <property type="molecule type" value="Genomic_DNA"/>
</dbReference>